<feature type="compositionally biased region" description="Pro residues" evidence="1">
    <location>
        <begin position="79"/>
        <end position="91"/>
    </location>
</feature>
<protein>
    <submittedName>
        <fullName evidence="2">Uncharacterized protein</fullName>
    </submittedName>
</protein>
<proteinExistence type="predicted"/>
<evidence type="ECO:0000256" key="1">
    <source>
        <dbReference type="SAM" id="MobiDB-lite"/>
    </source>
</evidence>
<gene>
    <name evidence="2" type="ORF">MRATA1EN1_LOCUS4346</name>
</gene>
<feature type="region of interest" description="Disordered" evidence="1">
    <location>
        <begin position="38"/>
        <end position="91"/>
    </location>
</feature>
<reference evidence="2" key="1">
    <citation type="submission" date="2023-04" db="EMBL/GenBank/DDBJ databases">
        <authorList>
            <consortium name="ELIXIR-Norway"/>
        </authorList>
    </citation>
    <scope>NUCLEOTIDE SEQUENCE [LARGE SCALE GENOMIC DNA]</scope>
</reference>
<dbReference type="EMBL" id="OX459948">
    <property type="protein sequence ID" value="CAI9155384.1"/>
    <property type="molecule type" value="Genomic_DNA"/>
</dbReference>
<name>A0ABN8Y6F5_RANTA</name>
<evidence type="ECO:0000313" key="3">
    <source>
        <dbReference type="Proteomes" id="UP001176941"/>
    </source>
</evidence>
<sequence>MGSGGVLVLGEGAAASRRKRAFPSHALGELWVLAPGLHPAPPGALGKASRHTQAHAGPRAAPKGERHPRPIAMATPGFVPFPTPPVPPPPA</sequence>
<evidence type="ECO:0000313" key="2">
    <source>
        <dbReference type="EMBL" id="CAI9155384.1"/>
    </source>
</evidence>
<keyword evidence="3" id="KW-1185">Reference proteome</keyword>
<accession>A0ABN8Y6F5</accession>
<dbReference type="Proteomes" id="UP001176941">
    <property type="component" value="Chromosome 12"/>
</dbReference>
<organism evidence="2 3">
    <name type="scientific">Rangifer tarandus platyrhynchus</name>
    <name type="common">Svalbard reindeer</name>
    <dbReference type="NCBI Taxonomy" id="3082113"/>
    <lineage>
        <taxon>Eukaryota</taxon>
        <taxon>Metazoa</taxon>
        <taxon>Chordata</taxon>
        <taxon>Craniata</taxon>
        <taxon>Vertebrata</taxon>
        <taxon>Euteleostomi</taxon>
        <taxon>Mammalia</taxon>
        <taxon>Eutheria</taxon>
        <taxon>Laurasiatheria</taxon>
        <taxon>Artiodactyla</taxon>
        <taxon>Ruminantia</taxon>
        <taxon>Pecora</taxon>
        <taxon>Cervidae</taxon>
        <taxon>Odocoileinae</taxon>
        <taxon>Rangifer</taxon>
    </lineage>
</organism>